<dbReference type="STRING" id="1777143.AWB82_04385"/>
<dbReference type="EMBL" id="FCOJ02000033">
    <property type="protein sequence ID" value="SAK71892.1"/>
    <property type="molecule type" value="Genomic_DNA"/>
</dbReference>
<reference evidence="1" key="1">
    <citation type="submission" date="2016-01" db="EMBL/GenBank/DDBJ databases">
        <authorList>
            <person name="Peeters C."/>
        </authorList>
    </citation>
    <scope>NUCLEOTIDE SEQUENCE [LARGE SCALE GENOMIC DNA]</scope>
    <source>
        <strain evidence="1">LMG 29325</strain>
    </source>
</reference>
<evidence type="ECO:0000313" key="2">
    <source>
        <dbReference type="Proteomes" id="UP000054596"/>
    </source>
</evidence>
<comment type="caution">
    <text evidence="1">The sequence shown here is derived from an EMBL/GenBank/DDBJ whole genome shotgun (WGS) entry which is preliminary data.</text>
</comment>
<name>A0A158BP72_9BURK</name>
<gene>
    <name evidence="1" type="ORF">AWB82_04385</name>
</gene>
<proteinExistence type="predicted"/>
<keyword evidence="2" id="KW-1185">Reference proteome</keyword>
<evidence type="ECO:0000313" key="1">
    <source>
        <dbReference type="EMBL" id="SAK71892.1"/>
    </source>
</evidence>
<organism evidence="1 2">
    <name type="scientific">Caballeronia glebae</name>
    <dbReference type="NCBI Taxonomy" id="1777143"/>
    <lineage>
        <taxon>Bacteria</taxon>
        <taxon>Pseudomonadati</taxon>
        <taxon>Pseudomonadota</taxon>
        <taxon>Betaproteobacteria</taxon>
        <taxon>Burkholderiales</taxon>
        <taxon>Burkholderiaceae</taxon>
        <taxon>Caballeronia</taxon>
    </lineage>
</organism>
<dbReference type="Proteomes" id="UP000054596">
    <property type="component" value="Unassembled WGS sequence"/>
</dbReference>
<protein>
    <recommendedName>
        <fullName evidence="3">TetR family transcriptional regulator</fullName>
    </recommendedName>
</protein>
<sequence>MLRKMIDARMPDVKASERELYVDMLHALASGALAVKLRPAMGDVQLARRYLREVKRALAAYLTAVEAAVLK</sequence>
<evidence type="ECO:0008006" key="3">
    <source>
        <dbReference type="Google" id="ProtNLM"/>
    </source>
</evidence>
<dbReference type="AlphaFoldDB" id="A0A158BP72"/>
<accession>A0A158BP72</accession>